<dbReference type="Gene3D" id="3.90.640.10">
    <property type="entry name" value="Actin, Chain A, domain 4"/>
    <property type="match status" value="1"/>
</dbReference>
<dbReference type="Gene3D" id="2.60.34.10">
    <property type="entry name" value="Substrate Binding Domain Of DNAk, Chain A, domain 1"/>
    <property type="match status" value="1"/>
</dbReference>
<dbReference type="AlphaFoldDB" id="A0A1Y1S4X5"/>
<proteinExistence type="inferred from homology"/>
<sequence>MAFLTKKVKDTNIIGIDLGTTNTVAAMMINGIPSIIRNKKNRSTTPSVVNQQNKNKFIVGEDAKNLLEKDQYNTIHSSKRLIGRKMAEISTYANTLPYKTTESCNGDVWIKTDFGKFSPAQIGAKILGYVKKFTSEWLKGNKKDSGVQRAVVTVPAYFNDMQRQATKDAGRIAGLDVIRVINEPTAAALAYGLEKKTRGNVAVYDLGGGTFDISILELDNGVFHVKATNGDTFLGGEDFDGEFLKFLVNAFHQSEGIELKSPNALVKLKNAAEKAKKELSQKTQTKIVVENIIDGVDFDLNVSRNQLESVIKRVANRTIEPCKTALRDAGLQNKDINKVVLVGGMTRMPYIRSLVQDIFGIVPSHDINPDEAVAKGAAIQAGILSGDVKDAVLLDVIPLSLGIETVGGVFSKMVEKNTTIPFKQEETFTTSKDGQTEVDIRIYQGDRALVRENKELGKITLKNIPKAKKGEPRIKVIFTADANGLLRVKAEDEITKKAQGLEIKASSGLEESEIEKMIQEAKANEMLDKKQLQITDFKNKYRDRIEQFDKLKLKDDLRVELNRIRDEYLNKDEFDIEIGRRDVERWLSKCV</sequence>
<dbReference type="PRINTS" id="PR00301">
    <property type="entry name" value="HEATSHOCK70"/>
</dbReference>
<dbReference type="NCBIfam" id="NF001413">
    <property type="entry name" value="PRK00290.1"/>
    <property type="match status" value="1"/>
</dbReference>
<keyword evidence="2 3" id="KW-0067">ATP-binding</keyword>
<accession>A0A1Y1S4X5</accession>
<dbReference type="GO" id="GO:0005524">
    <property type="term" value="F:ATP binding"/>
    <property type="evidence" value="ECO:0007669"/>
    <property type="project" value="UniProtKB-KW"/>
</dbReference>
<dbReference type="InterPro" id="IPR043129">
    <property type="entry name" value="ATPase_NBD"/>
</dbReference>
<protein>
    <submittedName>
        <fullName evidence="4">HSP70</fullName>
    </submittedName>
</protein>
<comment type="similarity">
    <text evidence="3">Belongs to the heat shock protein 70 family.</text>
</comment>
<dbReference type="FunFam" id="3.90.640.10:FF:000003">
    <property type="entry name" value="Molecular chaperone DnaK"/>
    <property type="match status" value="1"/>
</dbReference>
<dbReference type="InterPro" id="IPR013126">
    <property type="entry name" value="Hsp_70_fam"/>
</dbReference>
<evidence type="ECO:0000256" key="3">
    <source>
        <dbReference type="RuleBase" id="RU003322"/>
    </source>
</evidence>
<dbReference type="SUPFAM" id="SSF100920">
    <property type="entry name" value="Heat shock protein 70kD (HSP70), peptide-binding domain"/>
    <property type="match status" value="1"/>
</dbReference>
<dbReference type="Gene3D" id="3.30.420.40">
    <property type="match status" value="2"/>
</dbReference>
<dbReference type="InterPro" id="IPR029047">
    <property type="entry name" value="HSP70_peptide-bd_sf"/>
</dbReference>
<dbReference type="PANTHER" id="PTHR19375">
    <property type="entry name" value="HEAT SHOCK PROTEIN 70KDA"/>
    <property type="match status" value="1"/>
</dbReference>
<evidence type="ECO:0000256" key="1">
    <source>
        <dbReference type="ARBA" id="ARBA00022741"/>
    </source>
</evidence>
<evidence type="ECO:0000313" key="4">
    <source>
        <dbReference type="EMBL" id="ORD93440.1"/>
    </source>
</evidence>
<dbReference type="GO" id="GO:0140662">
    <property type="term" value="F:ATP-dependent protein folding chaperone"/>
    <property type="evidence" value="ECO:0007669"/>
    <property type="project" value="InterPro"/>
</dbReference>
<evidence type="ECO:0000256" key="2">
    <source>
        <dbReference type="ARBA" id="ARBA00022840"/>
    </source>
</evidence>
<dbReference type="SMR" id="A0A1Y1S4X5"/>
<dbReference type="SUPFAM" id="SSF53067">
    <property type="entry name" value="Actin-like ATPase domain"/>
    <property type="match status" value="2"/>
</dbReference>
<gene>
    <name evidence="4" type="primary">HSP70</name>
    <name evidence="4" type="ORF">ECANGB1_2247</name>
</gene>
<dbReference type="PROSITE" id="PS00329">
    <property type="entry name" value="HSP70_2"/>
    <property type="match status" value="1"/>
</dbReference>
<name>A0A1Y1S4X5_9MICR</name>
<dbReference type="EMBL" id="LWDP01000083">
    <property type="protein sequence ID" value="ORD93440.1"/>
    <property type="molecule type" value="Genomic_DNA"/>
</dbReference>
<evidence type="ECO:0000313" key="5">
    <source>
        <dbReference type="Proteomes" id="UP000192639"/>
    </source>
</evidence>
<keyword evidence="1 3" id="KW-0547">Nucleotide-binding</keyword>
<dbReference type="OrthoDB" id="2401965at2759"/>
<dbReference type="VEuPathDB" id="MicrosporidiaDB:ECANGB1_2247"/>
<comment type="caution">
    <text evidence="4">The sequence shown here is derived from an EMBL/GenBank/DDBJ whole genome shotgun (WGS) entry which is preliminary data.</text>
</comment>
<dbReference type="InterPro" id="IPR018181">
    <property type="entry name" value="Heat_shock_70_CS"/>
</dbReference>
<dbReference type="Proteomes" id="UP000192639">
    <property type="component" value="Unassembled WGS sequence"/>
</dbReference>
<dbReference type="Pfam" id="PF00012">
    <property type="entry name" value="HSP70"/>
    <property type="match status" value="1"/>
</dbReference>
<keyword evidence="5" id="KW-1185">Reference proteome</keyword>
<organism evidence="4 5">
    <name type="scientific">Enterospora canceri</name>
    <dbReference type="NCBI Taxonomy" id="1081671"/>
    <lineage>
        <taxon>Eukaryota</taxon>
        <taxon>Fungi</taxon>
        <taxon>Fungi incertae sedis</taxon>
        <taxon>Microsporidia</taxon>
        <taxon>Enterocytozoonidae</taxon>
        <taxon>Enterospora</taxon>
    </lineage>
</organism>
<reference evidence="4 5" key="1">
    <citation type="journal article" date="2017" name="Environ. Microbiol.">
        <title>Decay of the glycolytic pathway and adaptation to intranuclear parasitism within Enterocytozoonidae microsporidia.</title>
        <authorList>
            <person name="Wiredu Boakye D."/>
            <person name="Jaroenlak P."/>
            <person name="Prachumwat A."/>
            <person name="Williams T.A."/>
            <person name="Bateman K.S."/>
            <person name="Itsathitphaisarn O."/>
            <person name="Sritunyalucksana K."/>
            <person name="Paszkiewicz K.H."/>
            <person name="Moore K.A."/>
            <person name="Stentiford G.D."/>
            <person name="Williams B.A."/>
        </authorList>
    </citation>
    <scope>NUCLEOTIDE SEQUENCE [LARGE SCALE GENOMIC DNA]</scope>
    <source>
        <strain evidence="4 5">GB1</strain>
    </source>
</reference>
<dbReference type="PROSITE" id="PS01036">
    <property type="entry name" value="HSP70_3"/>
    <property type="match status" value="1"/>
</dbReference>